<feature type="compositionally biased region" description="Basic and acidic residues" evidence="6">
    <location>
        <begin position="490"/>
        <end position="506"/>
    </location>
</feature>
<dbReference type="GO" id="GO:0000226">
    <property type="term" value="P:microtubule cytoskeleton organization"/>
    <property type="evidence" value="ECO:0007669"/>
    <property type="project" value="InterPro"/>
</dbReference>
<feature type="region of interest" description="Disordered" evidence="6">
    <location>
        <begin position="281"/>
        <end position="782"/>
    </location>
</feature>
<feature type="compositionally biased region" description="Basic and acidic residues" evidence="6">
    <location>
        <begin position="372"/>
        <end position="402"/>
    </location>
</feature>
<reference evidence="7 10" key="4">
    <citation type="journal article" date="2020" name="Nature">
        <title>Six reference-quality genomes reveal evolution of bat adaptations.</title>
        <authorList>
            <person name="Jebb D."/>
            <person name="Huang Z."/>
            <person name="Pippel M."/>
            <person name="Hughes G.M."/>
            <person name="Lavrichenko K."/>
            <person name="Devanna P."/>
            <person name="Winkler S."/>
            <person name="Jermiin L.S."/>
            <person name="Skirmuntt E.C."/>
            <person name="Katzourakis A."/>
            <person name="Burkitt-Gray L."/>
            <person name="Ray D.A."/>
            <person name="Sullivan K.A.M."/>
            <person name="Roscito J.G."/>
            <person name="Kirilenko B.M."/>
            <person name="Davalos L.M."/>
            <person name="Corthals A.P."/>
            <person name="Power M.L."/>
            <person name="Jones G."/>
            <person name="Ransome R.D."/>
            <person name="Dechmann D.K.N."/>
            <person name="Locatelli A.G."/>
            <person name="Puechmaille S.J."/>
            <person name="Fedrigo O."/>
            <person name="Jarvis E.D."/>
            <person name="Hiller M."/>
            <person name="Vernes S.C."/>
            <person name="Myers E.W."/>
            <person name="Teeling E.C."/>
        </authorList>
    </citation>
    <scope>NUCLEOTIDE SEQUENCE [LARGE SCALE GENOMIC DNA]</scope>
    <source>
        <strain evidence="7">MRhiFer1</strain>
        <tissue evidence="7">Lung</tissue>
    </source>
</reference>
<dbReference type="Pfam" id="PF05672">
    <property type="entry name" value="MAP7"/>
    <property type="match status" value="1"/>
</dbReference>
<dbReference type="Proteomes" id="UP000472240">
    <property type="component" value="Chromosome 9"/>
</dbReference>
<organism evidence="8 9">
    <name type="scientific">Rhinolophus ferrumequinum</name>
    <name type="common">Greater horseshoe bat</name>
    <dbReference type="NCBI Taxonomy" id="59479"/>
    <lineage>
        <taxon>Eukaryota</taxon>
        <taxon>Metazoa</taxon>
        <taxon>Chordata</taxon>
        <taxon>Craniata</taxon>
        <taxon>Vertebrata</taxon>
        <taxon>Euteleostomi</taxon>
        <taxon>Mammalia</taxon>
        <taxon>Eutheria</taxon>
        <taxon>Laurasiatheria</taxon>
        <taxon>Chiroptera</taxon>
        <taxon>Yinpterochiroptera</taxon>
        <taxon>Rhinolophoidea</taxon>
        <taxon>Rhinolophidae</taxon>
        <taxon>Rhinolophinae</taxon>
        <taxon>Rhinolophus</taxon>
    </lineage>
</organism>
<reference evidence="8 9" key="2">
    <citation type="journal article" date="2018" name="Annu Rev Anim Biosci">
        <title>Bat Biology, Genomes, and the Bat1K Project: To Generate Chromosome-Level Genomes for All Living Bat Species.</title>
        <authorList>
            <person name="Teeling E.C."/>
            <person name="Vernes S.C."/>
            <person name="Davalos L.M."/>
            <person name="Ray D.A."/>
            <person name="Gilbert M.T.P."/>
            <person name="Myers E."/>
        </authorList>
    </citation>
    <scope>NUCLEOTIDE SEQUENCE</scope>
</reference>
<evidence type="ECO:0000256" key="3">
    <source>
        <dbReference type="ARBA" id="ARBA00022490"/>
    </source>
</evidence>
<feature type="compositionally biased region" description="Low complexity" evidence="6">
    <location>
        <begin position="427"/>
        <end position="440"/>
    </location>
</feature>
<evidence type="ECO:0000256" key="1">
    <source>
        <dbReference type="ARBA" id="ARBA00004245"/>
    </source>
</evidence>
<feature type="compositionally biased region" description="Basic and acidic residues" evidence="6">
    <location>
        <begin position="561"/>
        <end position="702"/>
    </location>
</feature>
<accession>A0A671DY05</accession>
<feature type="region of interest" description="Disordered" evidence="6">
    <location>
        <begin position="1"/>
        <end position="151"/>
    </location>
</feature>
<dbReference type="CTD" id="55700"/>
<feature type="compositionally biased region" description="Pro residues" evidence="6">
    <location>
        <begin position="22"/>
        <end position="54"/>
    </location>
</feature>
<dbReference type="InterPro" id="IPR051483">
    <property type="entry name" value="MAP7_domain-containing"/>
</dbReference>
<protein>
    <submittedName>
        <fullName evidence="7 8">MAP7 domain containing 1</fullName>
    </submittedName>
</protein>
<evidence type="ECO:0000313" key="10">
    <source>
        <dbReference type="Proteomes" id="UP000585614"/>
    </source>
</evidence>
<comment type="similarity">
    <text evidence="2">Belongs to the MAP7 family.</text>
</comment>
<keyword evidence="5" id="KW-0206">Cytoskeleton</keyword>
<dbReference type="Ensembl" id="ENSRFET00010003471.1">
    <property type="protein sequence ID" value="ENSRFEP00010003162.1"/>
    <property type="gene ID" value="ENSRFEG00010002111.1"/>
</dbReference>
<feature type="compositionally biased region" description="Pro residues" evidence="6">
    <location>
        <begin position="446"/>
        <end position="464"/>
    </location>
</feature>
<feature type="compositionally biased region" description="Basic and acidic residues" evidence="6">
    <location>
        <begin position="132"/>
        <end position="151"/>
    </location>
</feature>
<keyword evidence="4" id="KW-0175">Coiled coil</keyword>
<reference evidence="8" key="5">
    <citation type="submission" date="2025-05" db="UniProtKB">
        <authorList>
            <consortium name="Ensembl"/>
        </authorList>
    </citation>
    <scope>IDENTIFICATION</scope>
</reference>
<dbReference type="InterPro" id="IPR008604">
    <property type="entry name" value="MAP7_fam"/>
</dbReference>
<dbReference type="RefSeq" id="XP_032969991.1">
    <property type="nucleotide sequence ID" value="XM_033114100.1"/>
</dbReference>
<comment type="subcellular location">
    <subcellularLocation>
        <location evidence="1">Cytoplasm</location>
        <location evidence="1">Cytoskeleton</location>
    </subcellularLocation>
</comment>
<evidence type="ECO:0000256" key="4">
    <source>
        <dbReference type="ARBA" id="ARBA00023054"/>
    </source>
</evidence>
<dbReference type="PANTHER" id="PTHR15073">
    <property type="entry name" value="MICROTUBULE-ASSOCIATED PROTEIN"/>
    <property type="match status" value="1"/>
</dbReference>
<dbReference type="Proteomes" id="UP000585614">
    <property type="component" value="Unassembled WGS sequence"/>
</dbReference>
<feature type="compositionally biased region" description="Low complexity" evidence="6">
    <location>
        <begin position="296"/>
        <end position="306"/>
    </location>
</feature>
<feature type="region of interest" description="Disordered" evidence="6">
    <location>
        <begin position="186"/>
        <end position="210"/>
    </location>
</feature>
<evidence type="ECO:0000256" key="5">
    <source>
        <dbReference type="ARBA" id="ARBA00023212"/>
    </source>
</evidence>
<evidence type="ECO:0000256" key="2">
    <source>
        <dbReference type="ARBA" id="ARBA00007525"/>
    </source>
</evidence>
<dbReference type="EMBL" id="JACAGC010000009">
    <property type="protein sequence ID" value="KAF6345034.1"/>
    <property type="molecule type" value="Genomic_DNA"/>
</dbReference>
<reference evidence="8 9" key="1">
    <citation type="journal article" date="2015" name="Annu Rev Anim Biosci">
        <title>The Genome 10K Project: a way forward.</title>
        <authorList>
            <person name="Koepfli K.P."/>
            <person name="Paten B."/>
            <person name="O'Brien S.J."/>
            <person name="Koepfli K.P."/>
            <person name="Paten B."/>
            <person name="Antunes A."/>
            <person name="Belov K."/>
            <person name="Bustamante C."/>
            <person name="Castoe T.A."/>
            <person name="Clawson H."/>
            <person name="Crawford A.J."/>
            <person name="Diekhans M."/>
            <person name="Distel D."/>
            <person name="Durbin R."/>
            <person name="Earl D."/>
            <person name="Fujita M.K."/>
            <person name="Gamble T."/>
            <person name="Georges A."/>
            <person name="Gemmell N."/>
            <person name="Gilbert M.T."/>
            <person name="Graves J.M."/>
            <person name="Green R.E."/>
            <person name="Hickey G."/>
            <person name="Jarvis E.D."/>
            <person name="Johnson W."/>
            <person name="Komissarov A."/>
            <person name="Korf I."/>
            <person name="Kuhn R."/>
            <person name="Larkin D.M."/>
            <person name="Lewin H."/>
            <person name="Lopez J.V."/>
            <person name="Ma J."/>
            <person name="Marques-Bonet T."/>
            <person name="Miller W."/>
            <person name="Murphy R."/>
            <person name="Pevzner P."/>
            <person name="Shapiro B."/>
            <person name="Steiner C."/>
            <person name="Tamazian G."/>
            <person name="Venkatesh B."/>
            <person name="Wang J."/>
            <person name="Wayne R."/>
            <person name="Wiley E."/>
            <person name="Yang H."/>
            <person name="Zhang G."/>
            <person name="Haussler D."/>
            <person name="Ryder O."/>
            <person name="O'Brien S.J."/>
        </authorList>
    </citation>
    <scope>NUCLEOTIDE SEQUENCE</scope>
</reference>
<name>A0A671DY05_RHIFE</name>
<evidence type="ECO:0000313" key="7">
    <source>
        <dbReference type="EMBL" id="KAF6345034.1"/>
    </source>
</evidence>
<feature type="compositionally biased region" description="Pro residues" evidence="6">
    <location>
        <begin position="544"/>
        <end position="553"/>
    </location>
</feature>
<evidence type="ECO:0000313" key="8">
    <source>
        <dbReference type="Ensembl" id="ENSRFEP00010003162.1"/>
    </source>
</evidence>
<dbReference type="GeneTree" id="ENSGT00950000182941"/>
<keyword evidence="3" id="KW-0963">Cytoplasm</keyword>
<dbReference type="AlphaFoldDB" id="A0A671DY05"/>
<gene>
    <name evidence="8" type="primary">MAP7D1</name>
    <name evidence="7" type="ORF">mRhiFer1_010685</name>
</gene>
<evidence type="ECO:0000313" key="9">
    <source>
        <dbReference type="Proteomes" id="UP000472240"/>
    </source>
</evidence>
<feature type="compositionally biased region" description="Low complexity" evidence="6">
    <location>
        <begin position="1"/>
        <end position="21"/>
    </location>
</feature>
<evidence type="ECO:0000256" key="6">
    <source>
        <dbReference type="SAM" id="MobiDB-lite"/>
    </source>
</evidence>
<keyword evidence="9" id="KW-1185">Reference proteome</keyword>
<dbReference type="GeneID" id="117026887"/>
<dbReference type="GO" id="GO:0015630">
    <property type="term" value="C:microtubule cytoskeleton"/>
    <property type="evidence" value="ECO:0007669"/>
    <property type="project" value="InterPro"/>
</dbReference>
<feature type="compositionally biased region" description="Pro residues" evidence="6">
    <location>
        <begin position="509"/>
        <end position="523"/>
    </location>
</feature>
<reference evidence="8 9" key="3">
    <citation type="submission" date="2018-12" db="EMBL/GenBank/DDBJ databases">
        <title>G10K-VGP greater horseshoe bat female genome, primary haplotype.</title>
        <authorList>
            <person name="Teeling E."/>
            <person name="Myers G."/>
            <person name="Vernes S."/>
            <person name="Pippel M."/>
            <person name="Winkler S."/>
            <person name="Fedrigo O."/>
            <person name="Rhie A."/>
            <person name="Koren S."/>
            <person name="Phillippy A."/>
            <person name="Lewin H."/>
            <person name="Damas J."/>
            <person name="Howe K."/>
            <person name="Mountcastle J."/>
            <person name="Jarvis E.D."/>
        </authorList>
    </citation>
    <scope>NUCLEOTIDE SEQUENCE [LARGE SCALE GENOMIC DNA]</scope>
</reference>
<dbReference type="PANTHER" id="PTHR15073:SF2">
    <property type="entry name" value="MAP7 DOMAIN-CONTAINING PROTEIN 1"/>
    <property type="match status" value="1"/>
</dbReference>
<sequence>MESGPHAEPGAGAPPAVAARTPPEPRPSPEGDPFPPPPPPPTSALVPDTPPDTPPAMKNATSSKQLPLEPESLSGPVGHRPAPQHEESPFSEAKIRGPTPPATGPRDSRPTRRSSQPSPTAMPASDSPSAKQDVKKAGERHKLAKERREERAKYLAAKKAVWLEKEEKAKALREKQLQERRRRLEEQRLKAEQRRAALEERQRQKLEKNKERYEAAIQRSVKKTWAEIRQQRWSWAGALHHSSPGHKTNRSLQLSAWESSIVDRLMTPTLSFLARSRSAVTLPRNGRDQGRGVGPGRAPNRGRAGASLACGPHPDRTHPSAAVPVCPRSASASPLTPPCSAPRSSVHRCAPSGDRGERRKPSAVGSPAPVRRRPEASLVQKKEKKDKERENEKEKSALARERSLKKRQSLPASPRQRLSTGGAFELSPKSKARPSSPSTSWHRPASPCPSPAPSHALPPKPPSPRGTTASPKGRVRRKDETKESPGVTGPEDKNQSKGKASDEKEPTAPASPAPSPVPSPTPAQPQKEQPTAEIPADTAVLTSPPAPAPPATPSKPMAGTTDREEATRLLAEKRRQAREQREREEQERKLQAERDKRMREEQLAREAEARAEREAEARRREEQEAREKAQAEQEEQERLQKQKEEAEARSREEAERQRLEREKHFQREEQERQERKKRLEEIMKRTRKSEAAETKKLDRKEANANNSSPDPVKTGESRPSVLQKEAVQKEDLAPQEPQWSLPSKESPGSLVNGLQPLPAHQENGFSPKGPSGDKSLGRTPEALLPFAEAEAFLKKAVVQPPQVTEVL</sequence>
<proteinExistence type="inferred from homology"/>